<name>A0ABN5FEG4_9FLAO</name>
<dbReference type="EMBL" id="CP019336">
    <property type="protein sequence ID" value="AUC22484.1"/>
    <property type="molecule type" value="Genomic_DNA"/>
</dbReference>
<protein>
    <submittedName>
        <fullName evidence="1">Uncharacterized protein</fullName>
    </submittedName>
</protein>
<proteinExistence type="predicted"/>
<reference evidence="1 2" key="1">
    <citation type="submission" date="2017-02" db="EMBL/GenBank/DDBJ databases">
        <title>Trade-off between light-utilization and light-protection in marine flavobacteria.</title>
        <authorList>
            <person name="Kumagai Y."/>
            <person name="Yoshizawa S."/>
            <person name="Kogure K."/>
            <person name="Iwasaki W."/>
        </authorList>
    </citation>
    <scope>NUCLEOTIDE SEQUENCE [LARGE SCALE GENOMIC DNA]</scope>
    <source>
        <strain evidence="1 2">KCTC 23670</strain>
    </source>
</reference>
<evidence type="ECO:0000313" key="1">
    <source>
        <dbReference type="EMBL" id="AUC22484.1"/>
    </source>
</evidence>
<gene>
    <name evidence="1" type="ORF">BTO15_10465</name>
</gene>
<organism evidence="1 2">
    <name type="scientific">Polaribacter sejongensis</name>
    <dbReference type="NCBI Taxonomy" id="985043"/>
    <lineage>
        <taxon>Bacteria</taxon>
        <taxon>Pseudomonadati</taxon>
        <taxon>Bacteroidota</taxon>
        <taxon>Flavobacteriia</taxon>
        <taxon>Flavobacteriales</taxon>
        <taxon>Flavobacteriaceae</taxon>
    </lineage>
</organism>
<evidence type="ECO:0000313" key="2">
    <source>
        <dbReference type="Proteomes" id="UP000232721"/>
    </source>
</evidence>
<sequence>MTKLINRMKIFGGIFHFKMQVPFYFVQIIKKAFKQHKMWLFSLPMFKILNRPIHALKHEVAIGQELAIKKQILLIE</sequence>
<keyword evidence="2" id="KW-1185">Reference proteome</keyword>
<dbReference type="Proteomes" id="UP000232721">
    <property type="component" value="Chromosome"/>
</dbReference>
<accession>A0ABN5FEG4</accession>